<accession>A0A420F5W5</accession>
<keyword evidence="4" id="KW-1185">Reference proteome</keyword>
<dbReference type="Proteomes" id="UP000285744">
    <property type="component" value="Unassembled WGS sequence"/>
</dbReference>
<dbReference type="RefSeq" id="WP_120327125.1">
    <property type="nucleotide sequence ID" value="NZ_CP108084.1"/>
</dbReference>
<dbReference type="EMBL" id="RAQQ01000003">
    <property type="protein sequence ID" value="RKF28312.1"/>
    <property type="molecule type" value="Genomic_DNA"/>
</dbReference>
<proteinExistence type="predicted"/>
<evidence type="ECO:0000313" key="1">
    <source>
        <dbReference type="EMBL" id="RKF28312.1"/>
    </source>
</evidence>
<sequence>MTSTKQEYAMFGTDPDFILSLHRAHAAELRAEAAADRLARSLPRRGARGWFGRRHQARDDDRR</sequence>
<name>A0A420F5W5_9ACTN</name>
<protein>
    <submittedName>
        <fullName evidence="1">Uncharacterized protein</fullName>
    </submittedName>
</protein>
<evidence type="ECO:0000313" key="4">
    <source>
        <dbReference type="Proteomes" id="UP001432190"/>
    </source>
</evidence>
<evidence type="ECO:0000313" key="3">
    <source>
        <dbReference type="Proteomes" id="UP000285744"/>
    </source>
</evidence>
<dbReference type="Proteomes" id="UP001432190">
    <property type="component" value="Chromosome"/>
</dbReference>
<dbReference type="AlphaFoldDB" id="A0A420F5W5"/>
<gene>
    <name evidence="1" type="ORF">D7I43_04565</name>
    <name evidence="2" type="ORF">OG994_01455</name>
</gene>
<evidence type="ECO:0000313" key="2">
    <source>
        <dbReference type="EMBL" id="WUP50240.1"/>
    </source>
</evidence>
<reference evidence="2" key="2">
    <citation type="submission" date="2022-10" db="EMBL/GenBank/DDBJ databases">
        <title>The complete genomes of actinobacterial strains from the NBC collection.</title>
        <authorList>
            <person name="Joergensen T.S."/>
            <person name="Alvarez Arevalo M."/>
            <person name="Sterndorff E.B."/>
            <person name="Faurdal D."/>
            <person name="Vuksanovic O."/>
            <person name="Mourched A.-S."/>
            <person name="Charusanti P."/>
            <person name="Shaw S."/>
            <person name="Blin K."/>
            <person name="Weber T."/>
        </authorList>
    </citation>
    <scope>NUCLEOTIDE SEQUENCE</scope>
    <source>
        <strain evidence="2">NBC_00256</strain>
    </source>
</reference>
<dbReference type="EMBL" id="CP108084">
    <property type="protein sequence ID" value="WUP50240.1"/>
    <property type="molecule type" value="Genomic_DNA"/>
</dbReference>
<reference evidence="1 3" key="1">
    <citation type="journal article" date="2018" name="Int. J. Syst. Evol. Microbiol.">
        <title>Micromonospora globbae sp. nov., an endophytic actinomycete isolated from roots of Globba winitii C. H. Wright.</title>
        <authorList>
            <person name="Kuncharoen N."/>
            <person name="Pittayakhajonwut P."/>
            <person name="Tanasupawat S."/>
        </authorList>
    </citation>
    <scope>NUCLEOTIDE SEQUENCE [LARGE SCALE GENOMIC DNA]</scope>
    <source>
        <strain evidence="1 3">WPS1-2</strain>
    </source>
</reference>
<organism evidence="1 3">
    <name type="scientific">Micromonospora globbae</name>
    <dbReference type="NCBI Taxonomy" id="1894969"/>
    <lineage>
        <taxon>Bacteria</taxon>
        <taxon>Bacillati</taxon>
        <taxon>Actinomycetota</taxon>
        <taxon>Actinomycetes</taxon>
        <taxon>Micromonosporales</taxon>
        <taxon>Micromonosporaceae</taxon>
        <taxon>Micromonospora</taxon>
    </lineage>
</organism>